<reference evidence="2 3" key="1">
    <citation type="journal article" date="2024" name="IMA Fungus">
        <title>Apiospora arundinis, a panoply of carbohydrate-active enzymes and secondary metabolites.</title>
        <authorList>
            <person name="Sorensen T."/>
            <person name="Petersen C."/>
            <person name="Muurmann A.T."/>
            <person name="Christiansen J.V."/>
            <person name="Brundto M.L."/>
            <person name="Overgaard C.K."/>
            <person name="Boysen A.T."/>
            <person name="Wollenberg R.D."/>
            <person name="Larsen T.O."/>
            <person name="Sorensen J.L."/>
            <person name="Nielsen K.L."/>
            <person name="Sondergaard T.E."/>
        </authorList>
    </citation>
    <scope>NUCLEOTIDE SEQUENCE [LARGE SCALE GENOMIC DNA]</scope>
    <source>
        <strain evidence="2 3">AAU 773</strain>
    </source>
</reference>
<dbReference type="SUPFAM" id="SSF56112">
    <property type="entry name" value="Protein kinase-like (PK-like)"/>
    <property type="match status" value="1"/>
</dbReference>
<protein>
    <submittedName>
        <fullName evidence="2">Protein kinase-like protein</fullName>
    </submittedName>
</protein>
<dbReference type="PANTHER" id="PTHR21310">
    <property type="entry name" value="AMINOGLYCOSIDE PHOSPHOTRANSFERASE-RELATED-RELATED"/>
    <property type="match status" value="1"/>
</dbReference>
<name>A0ABR2IW72_9PEZI</name>
<dbReference type="Proteomes" id="UP001390339">
    <property type="component" value="Unassembled WGS sequence"/>
</dbReference>
<evidence type="ECO:0000313" key="3">
    <source>
        <dbReference type="Proteomes" id="UP001390339"/>
    </source>
</evidence>
<sequence length="496" mass="57284">MPPKLRQLRMPKDDLAWDKNDEEVETWERSLNKAHMYHAIADLIRRYKPGEVVELHEPIRGGYNVFYRLEYKDGSSTAMRIPCKGIVRFPEEKIRYEAATMRYISANTSIPLPTIYHCGTAAENTAGLGPFMIMDYVEHERTMSDALKDPALEPDDDHVLDPNIRQPRLEFLYGQMADILLQLSVLKFSRIGSLVQDGDGSFSVSGRPLIQNMNSLVEFTGIAPAVLPSQEYATADEWYSALADMHFAQLVFQRNDTVLDEDDARDKYVARQLFRRLASEGKLSSAFEPGHASDGKYSFRLFSEGLRPSNVLVDKNDRVVGVIDWEFAYAAPPQFSSDPPWWLLLKSPDIWPGGYTPWMDACRPRLETFLHVLGDVEKKLRTPEDARCMATHSRLSDQTVPLSQQMRENWEKQDWMINYAARNSWAFDFIYWRYLDERFFGPNEKKDHAARLDLLSQQELEAMERLVELKMEQQKECTLETLDHDSATIQLAKYMI</sequence>
<keyword evidence="3" id="KW-1185">Reference proteome</keyword>
<evidence type="ECO:0000259" key="1">
    <source>
        <dbReference type="Pfam" id="PF01636"/>
    </source>
</evidence>
<feature type="domain" description="Aminoglycoside phosphotransferase" evidence="1">
    <location>
        <begin position="306"/>
        <end position="334"/>
    </location>
</feature>
<dbReference type="EMBL" id="JAPCWZ010000004">
    <property type="protein sequence ID" value="KAK8869047.1"/>
    <property type="molecule type" value="Genomic_DNA"/>
</dbReference>
<dbReference type="InterPro" id="IPR011009">
    <property type="entry name" value="Kinase-like_dom_sf"/>
</dbReference>
<dbReference type="InterPro" id="IPR051678">
    <property type="entry name" value="AGP_Transferase"/>
</dbReference>
<comment type="caution">
    <text evidence="2">The sequence shown here is derived from an EMBL/GenBank/DDBJ whole genome shotgun (WGS) entry which is preliminary data.</text>
</comment>
<gene>
    <name evidence="2" type="ORF">PGQ11_007625</name>
</gene>
<dbReference type="Pfam" id="PF01636">
    <property type="entry name" value="APH"/>
    <property type="match status" value="1"/>
</dbReference>
<accession>A0ABR2IW72</accession>
<evidence type="ECO:0000313" key="2">
    <source>
        <dbReference type="EMBL" id="KAK8869047.1"/>
    </source>
</evidence>
<proteinExistence type="predicted"/>
<organism evidence="2 3">
    <name type="scientific">Apiospora arundinis</name>
    <dbReference type="NCBI Taxonomy" id="335852"/>
    <lineage>
        <taxon>Eukaryota</taxon>
        <taxon>Fungi</taxon>
        <taxon>Dikarya</taxon>
        <taxon>Ascomycota</taxon>
        <taxon>Pezizomycotina</taxon>
        <taxon>Sordariomycetes</taxon>
        <taxon>Xylariomycetidae</taxon>
        <taxon>Amphisphaeriales</taxon>
        <taxon>Apiosporaceae</taxon>
        <taxon>Apiospora</taxon>
    </lineage>
</organism>
<dbReference type="PANTHER" id="PTHR21310:SF37">
    <property type="entry name" value="AMINOGLYCOSIDE PHOSPHOTRANSFERASE DOMAIN-CONTAINING PROTEIN"/>
    <property type="match status" value="1"/>
</dbReference>
<dbReference type="InterPro" id="IPR002575">
    <property type="entry name" value="Aminoglycoside_PTrfase"/>
</dbReference>